<feature type="compositionally biased region" description="Low complexity" evidence="2">
    <location>
        <begin position="275"/>
        <end position="285"/>
    </location>
</feature>
<protein>
    <submittedName>
        <fullName evidence="3">Cell division septum initiation protein DivIVA</fullName>
    </submittedName>
</protein>
<sequence>MDARDHLSGSDADASSRHSLSRPVAVPDFAPDRDAGAGFAVVLRGYDRAQVDARLAELDRRIGDEIRRADAAESALGAARSHVRRLQDAGTPAPAADERFGARLERVLQAAEREASDLREKAAAEAATVLDGARTEAEQRRRQTEQALLGRAATLDQEFTARAAALDARERDVDERIANAERDADRIRSDAERAAADERAGAERRAADLMRHAEETLREQRADAARDVDRLSGLRDEVRGELSRLRGLLDGELDREPVTTALDEDLFGRTDHDAPGSPGSPDEPGGSTGDLLTGKLRIAPAPDLSDESPNERTAIGSIPPFTVSSIGVLPFRDRSIGAAGNGRSFTTSGDGTAHDPSDDDGVTPAGGVTGTGSGPRTSDDAGSSNGSATRSTSSSRGPR</sequence>
<dbReference type="Proteomes" id="UP000291591">
    <property type="component" value="Unassembled WGS sequence"/>
</dbReference>
<gene>
    <name evidence="3" type="ORF">EV383_1474</name>
</gene>
<comment type="caution">
    <text evidence="3">The sequence shown here is derived from an EMBL/GenBank/DDBJ whole genome shotgun (WGS) entry which is preliminary data.</text>
</comment>
<keyword evidence="3" id="KW-0131">Cell cycle</keyword>
<feature type="region of interest" description="Disordered" evidence="2">
    <location>
        <begin position="1"/>
        <end position="33"/>
    </location>
</feature>
<keyword evidence="1" id="KW-0175">Coiled coil</keyword>
<keyword evidence="4" id="KW-1185">Reference proteome</keyword>
<reference evidence="3 4" key="1">
    <citation type="submission" date="2019-02" db="EMBL/GenBank/DDBJ databases">
        <title>Sequencing the genomes of 1000 actinobacteria strains.</title>
        <authorList>
            <person name="Klenk H.-P."/>
        </authorList>
    </citation>
    <scope>NUCLEOTIDE SEQUENCE [LARGE SCALE GENOMIC DNA]</scope>
    <source>
        <strain evidence="3 4">DSM 45779</strain>
    </source>
</reference>
<organism evidence="3 4">
    <name type="scientific">Pseudonocardia sediminis</name>
    <dbReference type="NCBI Taxonomy" id="1397368"/>
    <lineage>
        <taxon>Bacteria</taxon>
        <taxon>Bacillati</taxon>
        <taxon>Actinomycetota</taxon>
        <taxon>Actinomycetes</taxon>
        <taxon>Pseudonocardiales</taxon>
        <taxon>Pseudonocardiaceae</taxon>
        <taxon>Pseudonocardia</taxon>
    </lineage>
</organism>
<dbReference type="AlphaFoldDB" id="A0A4Q7UWR9"/>
<evidence type="ECO:0000313" key="3">
    <source>
        <dbReference type="EMBL" id="RZT84623.1"/>
    </source>
</evidence>
<evidence type="ECO:0000313" key="4">
    <source>
        <dbReference type="Proteomes" id="UP000291591"/>
    </source>
</evidence>
<dbReference type="EMBL" id="SHKL01000001">
    <property type="protein sequence ID" value="RZT84623.1"/>
    <property type="molecule type" value="Genomic_DNA"/>
</dbReference>
<name>A0A4Q7UWR9_PSEST</name>
<feature type="region of interest" description="Disordered" evidence="2">
    <location>
        <begin position="188"/>
        <end position="212"/>
    </location>
</feature>
<evidence type="ECO:0000256" key="1">
    <source>
        <dbReference type="SAM" id="Coils"/>
    </source>
</evidence>
<accession>A0A4Q7UWR9</accession>
<feature type="coiled-coil region" evidence="1">
    <location>
        <begin position="101"/>
        <end position="128"/>
    </location>
</feature>
<dbReference type="RefSeq" id="WP_130289202.1">
    <property type="nucleotide sequence ID" value="NZ_SHKL01000001.1"/>
</dbReference>
<dbReference type="OrthoDB" id="3209732at2"/>
<dbReference type="GO" id="GO:0051301">
    <property type="term" value="P:cell division"/>
    <property type="evidence" value="ECO:0007669"/>
    <property type="project" value="UniProtKB-KW"/>
</dbReference>
<feature type="compositionally biased region" description="Low complexity" evidence="2">
    <location>
        <begin position="381"/>
        <end position="399"/>
    </location>
</feature>
<keyword evidence="3" id="KW-0132">Cell division</keyword>
<proteinExistence type="predicted"/>
<feature type="region of interest" description="Disordered" evidence="2">
    <location>
        <begin position="254"/>
        <end position="399"/>
    </location>
</feature>
<evidence type="ECO:0000256" key="2">
    <source>
        <dbReference type="SAM" id="MobiDB-lite"/>
    </source>
</evidence>